<evidence type="ECO:0000313" key="2">
    <source>
        <dbReference type="Proteomes" id="UP000325081"/>
    </source>
</evidence>
<gene>
    <name evidence="1" type="ORF">STAS_06159</name>
</gene>
<accession>A0A5A7PBN1</accession>
<sequence>MNEIRGSNDLYQSRRSSRLRPRVARLLDSLISCAVNLLLLRKDCKVGCVGWRYGKRRLRRKTIVAICRSASDFDLIRTTPRIDILWANDSSCLRMTWHLCMLDTYTCLLDNGFLSLRRGFLQSSVVEVNIMEHFNHLPVLCSL</sequence>
<evidence type="ECO:0000313" key="1">
    <source>
        <dbReference type="EMBL" id="GER30229.1"/>
    </source>
</evidence>
<organism evidence="1 2">
    <name type="scientific">Striga asiatica</name>
    <name type="common">Asiatic witchweed</name>
    <name type="synonym">Buchnera asiatica</name>
    <dbReference type="NCBI Taxonomy" id="4170"/>
    <lineage>
        <taxon>Eukaryota</taxon>
        <taxon>Viridiplantae</taxon>
        <taxon>Streptophyta</taxon>
        <taxon>Embryophyta</taxon>
        <taxon>Tracheophyta</taxon>
        <taxon>Spermatophyta</taxon>
        <taxon>Magnoliopsida</taxon>
        <taxon>eudicotyledons</taxon>
        <taxon>Gunneridae</taxon>
        <taxon>Pentapetalae</taxon>
        <taxon>asterids</taxon>
        <taxon>lamiids</taxon>
        <taxon>Lamiales</taxon>
        <taxon>Orobanchaceae</taxon>
        <taxon>Buchnereae</taxon>
        <taxon>Striga</taxon>
    </lineage>
</organism>
<proteinExistence type="predicted"/>
<dbReference type="EMBL" id="BKCP01004328">
    <property type="protein sequence ID" value="GER30229.1"/>
    <property type="molecule type" value="Genomic_DNA"/>
</dbReference>
<name>A0A5A7PBN1_STRAF</name>
<reference evidence="2" key="1">
    <citation type="journal article" date="2019" name="Curr. Biol.">
        <title>Genome Sequence of Striga asiatica Provides Insight into the Evolution of Plant Parasitism.</title>
        <authorList>
            <person name="Yoshida S."/>
            <person name="Kim S."/>
            <person name="Wafula E.K."/>
            <person name="Tanskanen J."/>
            <person name="Kim Y.M."/>
            <person name="Honaas L."/>
            <person name="Yang Z."/>
            <person name="Spallek T."/>
            <person name="Conn C.E."/>
            <person name="Ichihashi Y."/>
            <person name="Cheong K."/>
            <person name="Cui S."/>
            <person name="Der J.P."/>
            <person name="Gundlach H."/>
            <person name="Jiao Y."/>
            <person name="Hori C."/>
            <person name="Ishida J.K."/>
            <person name="Kasahara H."/>
            <person name="Kiba T."/>
            <person name="Kim M.S."/>
            <person name="Koo N."/>
            <person name="Laohavisit A."/>
            <person name="Lee Y.H."/>
            <person name="Lumba S."/>
            <person name="McCourt P."/>
            <person name="Mortimer J.C."/>
            <person name="Mutuku J.M."/>
            <person name="Nomura T."/>
            <person name="Sasaki-Sekimoto Y."/>
            <person name="Seto Y."/>
            <person name="Wang Y."/>
            <person name="Wakatake T."/>
            <person name="Sakakibara H."/>
            <person name="Demura T."/>
            <person name="Yamaguchi S."/>
            <person name="Yoneyama K."/>
            <person name="Manabe R.I."/>
            <person name="Nelson D.C."/>
            <person name="Schulman A.H."/>
            <person name="Timko M.P."/>
            <person name="dePamphilis C.W."/>
            <person name="Choi D."/>
            <person name="Shirasu K."/>
        </authorList>
    </citation>
    <scope>NUCLEOTIDE SEQUENCE [LARGE SCALE GENOMIC DNA]</scope>
    <source>
        <strain evidence="2">cv. UVA1</strain>
    </source>
</reference>
<dbReference type="AlphaFoldDB" id="A0A5A7PBN1"/>
<keyword evidence="2" id="KW-1185">Reference proteome</keyword>
<protein>
    <submittedName>
        <fullName evidence="1">Endoribonuclease YbeY</fullName>
    </submittedName>
</protein>
<dbReference type="Proteomes" id="UP000325081">
    <property type="component" value="Unassembled WGS sequence"/>
</dbReference>
<comment type="caution">
    <text evidence="1">The sequence shown here is derived from an EMBL/GenBank/DDBJ whole genome shotgun (WGS) entry which is preliminary data.</text>
</comment>